<feature type="region of interest" description="Disordered" evidence="6">
    <location>
        <begin position="574"/>
        <end position="617"/>
    </location>
</feature>
<keyword evidence="4" id="KW-1015">Disulfide bond</keyword>
<dbReference type="Pfam" id="PF07679">
    <property type="entry name" value="I-set"/>
    <property type="match status" value="3"/>
</dbReference>
<comment type="subcellular location">
    <subcellularLocation>
        <location evidence="1">Cytoplasm</location>
    </subcellularLocation>
</comment>
<evidence type="ECO:0000259" key="7">
    <source>
        <dbReference type="PROSITE" id="PS50835"/>
    </source>
</evidence>
<feature type="domain" description="Ig-like" evidence="7">
    <location>
        <begin position="168"/>
        <end position="255"/>
    </location>
</feature>
<dbReference type="PROSITE" id="PS50835">
    <property type="entry name" value="IG_LIKE"/>
    <property type="match status" value="3"/>
</dbReference>
<keyword evidence="5" id="KW-0393">Immunoglobulin domain</keyword>
<dbReference type="InterPro" id="IPR003598">
    <property type="entry name" value="Ig_sub2"/>
</dbReference>
<keyword evidence="3" id="KW-0732">Signal</keyword>
<gene>
    <name evidence="8" type="primary">sls_2</name>
    <name evidence="8" type="ORF">g.54025</name>
</gene>
<dbReference type="FunFam" id="2.60.40.10:FF:000119">
    <property type="entry name" value="Sallimus, isoform P"/>
    <property type="match status" value="1"/>
</dbReference>
<name>A0A0C9QLL7_9HYME</name>
<dbReference type="InterPro" id="IPR013783">
    <property type="entry name" value="Ig-like_fold"/>
</dbReference>
<reference evidence="8" key="1">
    <citation type="submission" date="2015-01" db="EMBL/GenBank/DDBJ databases">
        <title>Transcriptome Assembly of Fopius arisanus.</title>
        <authorList>
            <person name="Geib S."/>
        </authorList>
    </citation>
    <scope>NUCLEOTIDE SEQUENCE</scope>
</reference>
<evidence type="ECO:0000256" key="6">
    <source>
        <dbReference type="SAM" id="MobiDB-lite"/>
    </source>
</evidence>
<dbReference type="InterPro" id="IPR050958">
    <property type="entry name" value="Cell_Adh-Cytoskel_Orgn"/>
</dbReference>
<dbReference type="Gene3D" id="2.60.40.10">
    <property type="entry name" value="Immunoglobulins"/>
    <property type="match status" value="3"/>
</dbReference>
<dbReference type="InterPro" id="IPR036179">
    <property type="entry name" value="Ig-like_dom_sf"/>
</dbReference>
<dbReference type="FunFam" id="2.60.40.10:FF:000697">
    <property type="entry name" value="titin isoform X1"/>
    <property type="match status" value="1"/>
</dbReference>
<dbReference type="InterPro" id="IPR007110">
    <property type="entry name" value="Ig-like_dom"/>
</dbReference>
<evidence type="ECO:0000256" key="1">
    <source>
        <dbReference type="ARBA" id="ARBA00004496"/>
    </source>
</evidence>
<dbReference type="GO" id="GO:0005886">
    <property type="term" value="C:plasma membrane"/>
    <property type="evidence" value="ECO:0007669"/>
    <property type="project" value="TreeGrafter"/>
</dbReference>
<dbReference type="GO" id="GO:0005737">
    <property type="term" value="C:cytoplasm"/>
    <property type="evidence" value="ECO:0007669"/>
    <property type="project" value="UniProtKB-SubCell"/>
</dbReference>
<protein>
    <submittedName>
        <fullName evidence="8">Sls_2 protein</fullName>
    </submittedName>
</protein>
<evidence type="ECO:0000256" key="2">
    <source>
        <dbReference type="ARBA" id="ARBA00022490"/>
    </source>
</evidence>
<dbReference type="PANTHER" id="PTHR45080">
    <property type="entry name" value="CONTACTIN 5"/>
    <property type="match status" value="1"/>
</dbReference>
<evidence type="ECO:0000256" key="3">
    <source>
        <dbReference type="ARBA" id="ARBA00022729"/>
    </source>
</evidence>
<dbReference type="PANTHER" id="PTHR45080:SF8">
    <property type="entry name" value="IG-LIKE DOMAIN-CONTAINING PROTEIN"/>
    <property type="match status" value="1"/>
</dbReference>
<evidence type="ECO:0000256" key="5">
    <source>
        <dbReference type="ARBA" id="ARBA00023319"/>
    </source>
</evidence>
<dbReference type="SMART" id="SM00409">
    <property type="entry name" value="IG"/>
    <property type="match status" value="3"/>
</dbReference>
<dbReference type="EMBL" id="GBYB01004439">
    <property type="protein sequence ID" value="JAG74206.1"/>
    <property type="molecule type" value="Transcribed_RNA"/>
</dbReference>
<dbReference type="InterPro" id="IPR003599">
    <property type="entry name" value="Ig_sub"/>
</dbReference>
<feature type="compositionally biased region" description="Basic and acidic residues" evidence="6">
    <location>
        <begin position="591"/>
        <end position="608"/>
    </location>
</feature>
<evidence type="ECO:0000256" key="4">
    <source>
        <dbReference type="ARBA" id="ARBA00023157"/>
    </source>
</evidence>
<dbReference type="GO" id="GO:0007156">
    <property type="term" value="P:homophilic cell adhesion via plasma membrane adhesion molecules"/>
    <property type="evidence" value="ECO:0007669"/>
    <property type="project" value="TreeGrafter"/>
</dbReference>
<proteinExistence type="predicted"/>
<evidence type="ECO:0000313" key="8">
    <source>
        <dbReference type="EMBL" id="JAG74206.1"/>
    </source>
</evidence>
<feature type="domain" description="Ig-like" evidence="7">
    <location>
        <begin position="30"/>
        <end position="121"/>
    </location>
</feature>
<feature type="domain" description="Ig-like" evidence="7">
    <location>
        <begin position="303"/>
        <end position="395"/>
    </location>
</feature>
<dbReference type="InterPro" id="IPR013098">
    <property type="entry name" value="Ig_I-set"/>
</dbReference>
<dbReference type="AlphaFoldDB" id="A0A0C9QLL7"/>
<dbReference type="SUPFAM" id="SSF48726">
    <property type="entry name" value="Immunoglobulin"/>
    <property type="match status" value="3"/>
</dbReference>
<accession>A0A0C9QLL7</accession>
<keyword evidence="2" id="KW-0963">Cytoplasm</keyword>
<dbReference type="SMART" id="SM00408">
    <property type="entry name" value="IGc2"/>
    <property type="match status" value="2"/>
</dbReference>
<organism evidence="8">
    <name type="scientific">Fopius arisanus</name>
    <dbReference type="NCBI Taxonomy" id="64838"/>
    <lineage>
        <taxon>Eukaryota</taxon>
        <taxon>Metazoa</taxon>
        <taxon>Ecdysozoa</taxon>
        <taxon>Arthropoda</taxon>
        <taxon>Hexapoda</taxon>
        <taxon>Insecta</taxon>
        <taxon>Pterygota</taxon>
        <taxon>Neoptera</taxon>
        <taxon>Endopterygota</taxon>
        <taxon>Hymenoptera</taxon>
        <taxon>Apocrita</taxon>
        <taxon>Ichneumonoidea</taxon>
        <taxon>Braconidae</taxon>
        <taxon>Opiinae</taxon>
        <taxon>Fopius</taxon>
    </lineage>
</organism>
<dbReference type="FunFam" id="2.60.40.10:FF:000425">
    <property type="entry name" value="Myosin light chain kinase"/>
    <property type="match status" value="1"/>
</dbReference>
<sequence>MQMEATIKKYTSEVHLTEDDLYDAEKRQPPRFVTQIQNQTELVEMNSTKFECQLAPVGDPNMKVEWFFNGKPLPHKNRFSPIYDFGYVAMNFAWIYPEDSGEYLCRATNLYGMDETRAVIKTSGKPGIIYDSQLPKGMKSIEKIREMEAAWQISPEQETEEEKPKAAPVFVSKPEPVEVEESDCSRFCCRVTGHPKPRVIWLINGHTVVNGARYKLIYDGMYHLDIPKTRQYDHGKIEVVARNSLGESRCETTLSVKPRSDDYRGVLKNSPRRILGTKEYRKPEWVTQMEEMQEALRATQQIPRFVNELVDVYAEDGEQVIFEISYSGNPSPDVVWYRNDKLIMNTNNVKVKLFDDEKRTTLTIYQATSEDNATYVCKATSDIGLAVTKAKLQISGPKEGTREVEHVEHLMKPEKKKKISEAKKIKETKEKIIVIKEKLKKDKKEAIKAKEKRPVGEQLPVDESTDMLEELTVEESQAKPLIPIHEPVITEATASLKKVDHKSKSITLTSDERAKRVAETHEALVVASPLVPEDAVVELTTQSITDRAKMTSETFETVSISQVVTETNIEEISKTGPQKKYARKTTVTTERSLEMSDSHSIEVSEDKPKKKKRDKRRERIDLTVEKVINDQKENLSQAVEETMDLMNAKEFGPGESPLRELATIGFLIDNGVSVNEINESLYQSHYFPALRTPDAQNALVQLVEREGHGPLITQVLTEETTTDESIVAATVGFRAFMRMVELQHATVEEIITHFAPEDFRTRAWEVTEFSEVEAQETMQEVSSTIERGEISISRRREQEKPAREQVLQDIIDA</sequence>